<dbReference type="Pfam" id="PF05485">
    <property type="entry name" value="THAP"/>
    <property type="match status" value="1"/>
</dbReference>
<proteinExistence type="predicted"/>
<protein>
    <recommendedName>
        <fullName evidence="7">THAP-type domain-containing protein</fullName>
    </recommendedName>
</protein>
<evidence type="ECO:0000256" key="5">
    <source>
        <dbReference type="SAM" id="Coils"/>
    </source>
</evidence>
<dbReference type="Pfam" id="PF21787">
    <property type="entry name" value="TNP-like_RNaseH_N"/>
    <property type="match status" value="1"/>
</dbReference>
<dbReference type="InterPro" id="IPR048365">
    <property type="entry name" value="TNP-like_RNaseH_N"/>
</dbReference>
<dbReference type="EMBL" id="OY660876">
    <property type="protein sequence ID" value="CAJ1069964.1"/>
    <property type="molecule type" value="Genomic_DNA"/>
</dbReference>
<keyword evidence="5" id="KW-0175">Coiled coil</keyword>
<evidence type="ECO:0000313" key="8">
    <source>
        <dbReference type="EMBL" id="CAJ1069964.1"/>
    </source>
</evidence>
<dbReference type="SUPFAM" id="SSF57716">
    <property type="entry name" value="Glucocorticoid receptor-like (DNA-binding domain)"/>
    <property type="match status" value="1"/>
</dbReference>
<evidence type="ECO:0000256" key="2">
    <source>
        <dbReference type="ARBA" id="ARBA00022771"/>
    </source>
</evidence>
<keyword evidence="9" id="KW-1185">Reference proteome</keyword>
<evidence type="ECO:0000313" key="9">
    <source>
        <dbReference type="Proteomes" id="UP001178508"/>
    </source>
</evidence>
<name>A0AAV1GA67_XYRNO</name>
<dbReference type="InterPro" id="IPR006612">
    <property type="entry name" value="THAP_Znf"/>
</dbReference>
<keyword evidence="3" id="KW-0862">Zinc</keyword>
<keyword evidence="2" id="KW-0863">Zinc-finger</keyword>
<dbReference type="AlphaFoldDB" id="A0AAV1GA67"/>
<dbReference type="GO" id="GO:0003677">
    <property type="term" value="F:DNA binding"/>
    <property type="evidence" value="ECO:0007669"/>
    <property type="project" value="UniProtKB-KW"/>
</dbReference>
<feature type="region of interest" description="Disordered" evidence="6">
    <location>
        <begin position="114"/>
        <end position="141"/>
    </location>
</feature>
<feature type="coiled-coil region" evidence="5">
    <location>
        <begin position="143"/>
        <end position="177"/>
    </location>
</feature>
<evidence type="ECO:0000256" key="3">
    <source>
        <dbReference type="ARBA" id="ARBA00022833"/>
    </source>
</evidence>
<organism evidence="8 9">
    <name type="scientific">Xyrichtys novacula</name>
    <name type="common">Pearly razorfish</name>
    <name type="synonym">Hemipteronotus novacula</name>
    <dbReference type="NCBI Taxonomy" id="13765"/>
    <lineage>
        <taxon>Eukaryota</taxon>
        <taxon>Metazoa</taxon>
        <taxon>Chordata</taxon>
        <taxon>Craniata</taxon>
        <taxon>Vertebrata</taxon>
        <taxon>Euteleostomi</taxon>
        <taxon>Actinopterygii</taxon>
        <taxon>Neopterygii</taxon>
        <taxon>Teleostei</taxon>
        <taxon>Neoteleostei</taxon>
        <taxon>Acanthomorphata</taxon>
        <taxon>Eupercaria</taxon>
        <taxon>Labriformes</taxon>
        <taxon>Labridae</taxon>
        <taxon>Xyrichtys</taxon>
    </lineage>
</organism>
<dbReference type="GO" id="GO:0008270">
    <property type="term" value="F:zinc ion binding"/>
    <property type="evidence" value="ECO:0007669"/>
    <property type="project" value="UniProtKB-KW"/>
</dbReference>
<reference evidence="8" key="1">
    <citation type="submission" date="2023-08" db="EMBL/GenBank/DDBJ databases">
        <authorList>
            <person name="Alioto T."/>
            <person name="Alioto T."/>
            <person name="Gomez Garrido J."/>
        </authorList>
    </citation>
    <scope>NUCLEOTIDE SEQUENCE</scope>
</reference>
<dbReference type="Proteomes" id="UP001178508">
    <property type="component" value="Chromosome 13"/>
</dbReference>
<gene>
    <name evidence="8" type="ORF">XNOV1_A003446</name>
</gene>
<evidence type="ECO:0000256" key="1">
    <source>
        <dbReference type="ARBA" id="ARBA00022723"/>
    </source>
</evidence>
<evidence type="ECO:0000256" key="4">
    <source>
        <dbReference type="ARBA" id="ARBA00023125"/>
    </source>
</evidence>
<evidence type="ECO:0000256" key="6">
    <source>
        <dbReference type="SAM" id="MobiDB-lite"/>
    </source>
</evidence>
<feature type="domain" description="THAP-type" evidence="7">
    <location>
        <begin position="1"/>
        <end position="56"/>
    </location>
</feature>
<sequence length="391" mass="44516">MYGFPKEKERQNRWIKQILRVSLQVHFEDSQFICTKKGRLRLKPDAVPTLFCHRQWPKRRRAPKWHTSSTEVHLSSNDHNYCTRNDFENEAEIEAEQIGVGSPQVDDGEVLEAPRDRQSGAASEEATVTGASVPGTSDDRATVDDLREQLRIETLQRKRAERTLKQQKKKNWGLRKKNSLIKKSSRGIRWSNQTLKAIQIRFTAGTTGYKTLQKMKIPLPDIRTTQRRMQHVKMEPGVLMEVFKMLKLKAGGMNKMERECVLTLDEMAITPGVELHMGPGRLFGNVTLPGHTGQATHACVFMLAGETTRWKQIVAYHYSGNSTDGSVYQPIIIAIVEAAASVGLHVINITSDMGSPNQAMWKSFGVTQDKPWIPHPVEQHKRLYFHILSRI</sequence>
<dbReference type="SMART" id="SM00692">
    <property type="entry name" value="DM3"/>
    <property type="match status" value="1"/>
</dbReference>
<keyword evidence="4" id="KW-0238">DNA-binding</keyword>
<accession>A0AAV1GA67</accession>
<keyword evidence="1" id="KW-0479">Metal-binding</keyword>
<evidence type="ECO:0000259" key="7">
    <source>
        <dbReference type="SMART" id="SM00692"/>
    </source>
</evidence>